<dbReference type="EMBL" id="PVNK01000148">
    <property type="protein sequence ID" value="PRP97896.1"/>
    <property type="molecule type" value="Genomic_DNA"/>
</dbReference>
<evidence type="ECO:0000313" key="3">
    <source>
        <dbReference type="EMBL" id="PRP97896.1"/>
    </source>
</evidence>
<protein>
    <recommendedName>
        <fullName evidence="5">Lipoprotein</fullName>
    </recommendedName>
</protein>
<feature type="signal peptide" evidence="2">
    <location>
        <begin position="1"/>
        <end position="27"/>
    </location>
</feature>
<evidence type="ECO:0008006" key="5">
    <source>
        <dbReference type="Google" id="ProtNLM"/>
    </source>
</evidence>
<keyword evidence="2" id="KW-0732">Signal</keyword>
<comment type="caution">
    <text evidence="3">The sequence shown here is derived from an EMBL/GenBank/DDBJ whole genome shotgun (WGS) entry which is preliminary data.</text>
</comment>
<feature type="region of interest" description="Disordered" evidence="1">
    <location>
        <begin position="355"/>
        <end position="385"/>
    </location>
</feature>
<organism evidence="3 4">
    <name type="scientific">Enhygromyxa salina</name>
    <dbReference type="NCBI Taxonomy" id="215803"/>
    <lineage>
        <taxon>Bacteria</taxon>
        <taxon>Pseudomonadati</taxon>
        <taxon>Myxococcota</taxon>
        <taxon>Polyangia</taxon>
        <taxon>Nannocystales</taxon>
        <taxon>Nannocystaceae</taxon>
        <taxon>Enhygromyxa</taxon>
    </lineage>
</organism>
<dbReference type="Proteomes" id="UP000237968">
    <property type="component" value="Unassembled WGS sequence"/>
</dbReference>
<evidence type="ECO:0000256" key="2">
    <source>
        <dbReference type="SAM" id="SignalP"/>
    </source>
</evidence>
<accession>A0A2S9XYG9</accession>
<name>A0A2S9XYG9_9BACT</name>
<feature type="chain" id="PRO_5015746457" description="Lipoprotein" evidence="2">
    <location>
        <begin position="28"/>
        <end position="385"/>
    </location>
</feature>
<evidence type="ECO:0000313" key="4">
    <source>
        <dbReference type="Proteomes" id="UP000237968"/>
    </source>
</evidence>
<evidence type="ECO:0000256" key="1">
    <source>
        <dbReference type="SAM" id="MobiDB-lite"/>
    </source>
</evidence>
<reference evidence="3 4" key="1">
    <citation type="submission" date="2018-03" db="EMBL/GenBank/DDBJ databases">
        <title>Draft Genome Sequences of the Obligatory Marine Myxobacteria Enhygromyxa salina SWB005.</title>
        <authorList>
            <person name="Poehlein A."/>
            <person name="Moghaddam J.A."/>
            <person name="Harms H."/>
            <person name="Alanjari M."/>
            <person name="Koenig G.M."/>
            <person name="Daniel R."/>
            <person name="Schaeberle T.F."/>
        </authorList>
    </citation>
    <scope>NUCLEOTIDE SEQUENCE [LARGE SCALE GENOMIC DNA]</scope>
    <source>
        <strain evidence="3 4">SWB005</strain>
    </source>
</reference>
<feature type="region of interest" description="Disordered" evidence="1">
    <location>
        <begin position="39"/>
        <end position="103"/>
    </location>
</feature>
<dbReference type="AlphaFoldDB" id="A0A2S9XYG9"/>
<keyword evidence="4" id="KW-1185">Reference proteome</keyword>
<sequence length="385" mass="40971">MPFSASVPPRPATRILAALALVVAASACTKDESNLAKLAEADEQAEAGADAGPSAPEVVKTTEADGADAEGGNAPEPEEPEWELDANGIPIPAQDGPARLLSPGAEDKRVELRLALDEGARYRVTTIGMLQLPLIDRPTGFAREEDVTLSDCEGEGAARTCLATHAYRNYEAEPPAGSGLEADEKQVAGIGTSHRVDASGLRITDTAVVGDASPKIGEMLGQVHRLYCIRLPAEAVGVGAIWKDVCRTRQGGALVTRELTWRLSKLEDTAEGARAELEYAGRVRRVSPKGELINGEIKGALYFWVDAGEPHLMRERMGFMLDAGKGVSTGTDFRFQFAKVVEGGRDGEDELIRTDGKAFEHPPQTLNDPRTVPAGATRDAELPAK</sequence>
<gene>
    <name evidence="3" type="ORF">ENSA5_31290</name>
</gene>
<proteinExistence type="predicted"/>